<comment type="caution">
    <text evidence="2">The sequence shown here is derived from an EMBL/GenBank/DDBJ whole genome shotgun (WGS) entry which is preliminary data.</text>
</comment>
<organism evidence="2 3">
    <name type="scientific">Apiospora kogelbergensis</name>
    <dbReference type="NCBI Taxonomy" id="1337665"/>
    <lineage>
        <taxon>Eukaryota</taxon>
        <taxon>Fungi</taxon>
        <taxon>Dikarya</taxon>
        <taxon>Ascomycota</taxon>
        <taxon>Pezizomycotina</taxon>
        <taxon>Sordariomycetes</taxon>
        <taxon>Xylariomycetidae</taxon>
        <taxon>Amphisphaeriales</taxon>
        <taxon>Apiosporaceae</taxon>
        <taxon>Apiospora</taxon>
    </lineage>
</organism>
<keyword evidence="3" id="KW-1185">Reference proteome</keyword>
<evidence type="ECO:0000313" key="2">
    <source>
        <dbReference type="EMBL" id="KAK8123324.1"/>
    </source>
</evidence>
<feature type="region of interest" description="Disordered" evidence="1">
    <location>
        <begin position="23"/>
        <end position="68"/>
    </location>
</feature>
<dbReference type="AlphaFoldDB" id="A0AAW0R319"/>
<reference evidence="2 3" key="1">
    <citation type="submission" date="2023-01" db="EMBL/GenBank/DDBJ databases">
        <title>Analysis of 21 Apiospora genomes using comparative genomics revels a genus with tremendous synthesis potential of carbohydrate active enzymes and secondary metabolites.</title>
        <authorList>
            <person name="Sorensen T."/>
        </authorList>
    </citation>
    <scope>NUCLEOTIDE SEQUENCE [LARGE SCALE GENOMIC DNA]</scope>
    <source>
        <strain evidence="2 3">CBS 117206</strain>
    </source>
</reference>
<name>A0AAW0R319_9PEZI</name>
<dbReference type="EMBL" id="JAQQWP010000003">
    <property type="protein sequence ID" value="KAK8123324.1"/>
    <property type="molecule type" value="Genomic_DNA"/>
</dbReference>
<protein>
    <submittedName>
        <fullName evidence="2">Uncharacterized protein</fullName>
    </submittedName>
</protein>
<evidence type="ECO:0000256" key="1">
    <source>
        <dbReference type="SAM" id="MobiDB-lite"/>
    </source>
</evidence>
<dbReference type="Proteomes" id="UP001392437">
    <property type="component" value="Unassembled WGS sequence"/>
</dbReference>
<evidence type="ECO:0000313" key="3">
    <source>
        <dbReference type="Proteomes" id="UP001392437"/>
    </source>
</evidence>
<sequence>MHDRVRLENDARVFAAMDVGAAAAERKSGRRFGPSSARSAGYFGEESGSPGTGEISGHEYVSPIDDDGDALAPFPIPIRKQASALDGIEAERRSAIRGRHAEQDIESGMTLTHHCYWLLPATSFVVETFNPIG</sequence>
<gene>
    <name evidence="2" type="ORF">PG999_003242</name>
</gene>
<accession>A0AAW0R319</accession>
<proteinExistence type="predicted"/>